<dbReference type="AlphaFoldDB" id="A0A8J6NA52"/>
<sequence length="182" mass="18855">MTPSSVVAAGPGLLTADGLTGLIFLIMVAITFIGGIIACSAERLIRAVAGLVVCFIGVAALYYFLNSPFVAMMQMLIYVGAVSVTIAFAIMLAAPEEKKKHGPAGPLAGPLGFITAGLCSIGMIVLALKTEFISLPKVNMGSVETIGIQLLTDYSMVFELVSVVLLIAILGSLVIARGGRHK</sequence>
<feature type="transmembrane region" description="Helical" evidence="2">
    <location>
        <begin position="47"/>
        <end position="65"/>
    </location>
</feature>
<dbReference type="InterPro" id="IPR042106">
    <property type="entry name" value="Nuo/plastoQ_OxRdtase_6_NuoJ"/>
</dbReference>
<feature type="transmembrane region" description="Helical" evidence="2">
    <location>
        <begin position="20"/>
        <end position="40"/>
    </location>
</feature>
<dbReference type="EC" id="7.1.1.-" evidence="2"/>
<evidence type="ECO:0000313" key="3">
    <source>
        <dbReference type="EMBL" id="MBC8208335.1"/>
    </source>
</evidence>
<dbReference type="GO" id="GO:0008137">
    <property type="term" value="F:NADH dehydrogenase (ubiquinone) activity"/>
    <property type="evidence" value="ECO:0007669"/>
    <property type="project" value="UniProtKB-UniRule"/>
</dbReference>
<evidence type="ECO:0000256" key="1">
    <source>
        <dbReference type="ARBA" id="ARBA00005698"/>
    </source>
</evidence>
<dbReference type="Gene3D" id="1.20.120.1200">
    <property type="entry name" value="NADH-ubiquinone/plastoquinone oxidoreductase chain 6, subunit NuoJ"/>
    <property type="match status" value="1"/>
</dbReference>
<dbReference type="Pfam" id="PF00499">
    <property type="entry name" value="Oxidored_q3"/>
    <property type="match status" value="1"/>
</dbReference>
<keyword evidence="2" id="KW-0812">Transmembrane</keyword>
<comment type="function">
    <text evidence="2">NDH-1 shuttles electrons from NADH, via FMN and iron-sulfur (Fe-S) centers, to quinones in the respiratory chain. Couples the redox reaction to proton translocation (for every two electrons transferred, four hydrogen ions are translocated across the cytoplasmic membrane), and thus conserves the redox energy in a proton gradient.</text>
</comment>
<feature type="transmembrane region" description="Helical" evidence="2">
    <location>
        <begin position="71"/>
        <end position="95"/>
    </location>
</feature>
<dbReference type="PANTHER" id="PTHR33269:SF17">
    <property type="entry name" value="NADH-UBIQUINONE OXIDOREDUCTASE CHAIN 6"/>
    <property type="match status" value="1"/>
</dbReference>
<reference evidence="3 4" key="1">
    <citation type="submission" date="2020-08" db="EMBL/GenBank/DDBJ databases">
        <title>Bridging the membrane lipid divide: bacteria of the FCB group superphylum have the potential to synthesize archaeal ether lipids.</title>
        <authorList>
            <person name="Villanueva L."/>
            <person name="Von Meijenfeldt F.A.B."/>
            <person name="Westbye A.B."/>
            <person name="Yadav S."/>
            <person name="Hopmans E.C."/>
            <person name="Dutilh B.E."/>
            <person name="Sinninghe Damste J.S."/>
        </authorList>
    </citation>
    <scope>NUCLEOTIDE SEQUENCE [LARGE SCALE GENOMIC DNA]</scope>
    <source>
        <strain evidence="3">NIOZ-UU81</strain>
    </source>
</reference>
<accession>A0A8J6NA52</accession>
<feature type="transmembrane region" description="Helical" evidence="2">
    <location>
        <begin position="156"/>
        <end position="176"/>
    </location>
</feature>
<keyword evidence="2" id="KW-1003">Cell membrane</keyword>
<keyword evidence="2" id="KW-0520">NAD</keyword>
<dbReference type="InterPro" id="IPR001457">
    <property type="entry name" value="NADH_UbQ/plastoQ_OxRdtase_su6"/>
</dbReference>
<dbReference type="GO" id="GO:0048038">
    <property type="term" value="F:quinone binding"/>
    <property type="evidence" value="ECO:0007669"/>
    <property type="project" value="UniProtKB-UniRule"/>
</dbReference>
<gene>
    <name evidence="3" type="ORF">H8E79_04105</name>
</gene>
<name>A0A8J6NA52_9BACT</name>
<dbReference type="EMBL" id="JACNLK010000033">
    <property type="protein sequence ID" value="MBC8208335.1"/>
    <property type="molecule type" value="Genomic_DNA"/>
</dbReference>
<comment type="similarity">
    <text evidence="1 2">Belongs to the complex I subunit 6 family.</text>
</comment>
<evidence type="ECO:0000313" key="4">
    <source>
        <dbReference type="Proteomes" id="UP000599024"/>
    </source>
</evidence>
<dbReference type="PANTHER" id="PTHR33269">
    <property type="entry name" value="NADH-UBIQUINONE OXIDOREDUCTASE CHAIN 6"/>
    <property type="match status" value="1"/>
</dbReference>
<keyword evidence="2" id="KW-1133">Transmembrane helix</keyword>
<keyword evidence="2" id="KW-0874">Quinone</keyword>
<evidence type="ECO:0000256" key="2">
    <source>
        <dbReference type="RuleBase" id="RU004429"/>
    </source>
</evidence>
<dbReference type="Proteomes" id="UP000599024">
    <property type="component" value="Unassembled WGS sequence"/>
</dbReference>
<protein>
    <recommendedName>
        <fullName evidence="2">NADH-quinone oxidoreductase subunit J</fullName>
        <ecNumber evidence="2">7.1.1.-</ecNumber>
    </recommendedName>
</protein>
<comment type="subcellular location">
    <subcellularLocation>
        <location evidence="2">Cell membrane</location>
        <topology evidence="2">Multi-pass membrane protein</topology>
    </subcellularLocation>
</comment>
<proteinExistence type="inferred from homology"/>
<organism evidence="3 4">
    <name type="scientific">Candidatus Desulfatifera sulfidica</name>
    <dbReference type="NCBI Taxonomy" id="2841691"/>
    <lineage>
        <taxon>Bacteria</taxon>
        <taxon>Pseudomonadati</taxon>
        <taxon>Thermodesulfobacteriota</taxon>
        <taxon>Desulfobulbia</taxon>
        <taxon>Desulfobulbales</taxon>
        <taxon>Desulfobulbaceae</taxon>
        <taxon>Candidatus Desulfatifera</taxon>
    </lineage>
</organism>
<comment type="caution">
    <text evidence="3">The sequence shown here is derived from an EMBL/GenBank/DDBJ whole genome shotgun (WGS) entry which is preliminary data.</text>
</comment>
<keyword evidence="2" id="KW-0472">Membrane</keyword>
<feature type="transmembrane region" description="Helical" evidence="2">
    <location>
        <begin position="107"/>
        <end position="128"/>
    </location>
</feature>
<dbReference type="GO" id="GO:0005886">
    <property type="term" value="C:plasma membrane"/>
    <property type="evidence" value="ECO:0007669"/>
    <property type="project" value="UniProtKB-SubCell"/>
</dbReference>
<comment type="catalytic activity">
    <reaction evidence="2">
        <text>a quinone + NADH + 5 H(+)(in) = a quinol + NAD(+) + 4 H(+)(out)</text>
        <dbReference type="Rhea" id="RHEA:57888"/>
        <dbReference type="ChEBI" id="CHEBI:15378"/>
        <dbReference type="ChEBI" id="CHEBI:24646"/>
        <dbReference type="ChEBI" id="CHEBI:57540"/>
        <dbReference type="ChEBI" id="CHEBI:57945"/>
        <dbReference type="ChEBI" id="CHEBI:132124"/>
    </reaction>
</comment>